<feature type="transmembrane region" description="Helical" evidence="2">
    <location>
        <begin position="406"/>
        <end position="425"/>
    </location>
</feature>
<evidence type="ECO:0000256" key="1">
    <source>
        <dbReference type="SAM" id="MobiDB-lite"/>
    </source>
</evidence>
<keyword evidence="2" id="KW-1133">Transmembrane helix</keyword>
<organism evidence="3 4">
    <name type="scientific">Methanimicrococcus hongohii</name>
    <dbReference type="NCBI Taxonomy" id="3028295"/>
    <lineage>
        <taxon>Archaea</taxon>
        <taxon>Methanobacteriati</taxon>
        <taxon>Methanobacteriota</taxon>
        <taxon>Stenosarchaea group</taxon>
        <taxon>Methanomicrobia</taxon>
        <taxon>Methanosarcinales</taxon>
        <taxon>Methanosarcinaceae</taxon>
        <taxon>Methanimicrococcus</taxon>
    </lineage>
</organism>
<accession>A0AA96V0X5</accession>
<name>A0AA96V0X5_9EURY</name>
<evidence type="ECO:0000313" key="3">
    <source>
        <dbReference type="EMBL" id="WNY24357.1"/>
    </source>
</evidence>
<feature type="compositionally biased region" description="Basic and acidic residues" evidence="1">
    <location>
        <begin position="454"/>
        <end position="465"/>
    </location>
</feature>
<reference evidence="3 4" key="1">
    <citation type="submission" date="2023-07" db="EMBL/GenBank/DDBJ databases">
        <title>Closed genoem sequence of Methanomicrococcus sp. Hf6.</title>
        <authorList>
            <person name="Poehlein A."/>
            <person name="Protasov E."/>
            <person name="Platt K."/>
            <person name="Reeh H."/>
            <person name="Daniel R."/>
            <person name="Brune A."/>
        </authorList>
    </citation>
    <scope>NUCLEOTIDE SEQUENCE [LARGE SCALE GENOMIC DNA]</scope>
    <source>
        <strain evidence="3 4">Hf6</strain>
    </source>
</reference>
<sequence>MISKLVNIGTLEPVFICKVLIFITVKNMSQKLNSAFQVLIVLMLILSIFSGTATAAAGLKITLVDQTPYPAQPGEQIRFWIQAENIGDGTLNNVTVQVVSDGVFSASTSESTKTYDNIYAGSKVYHEYIMYVASDAPDGPRDLTVRYRANNTSNWIEQKFTVNIGGIVDTDNRGTLIIENVTSSPEVFMPGDEGIIWVTLKNNATNQTVSTSNSSTFMMNARVQSADMYSKDNIIVTSEAVNDLGIIAPGDNISIPFRVSIPEDTVDGTYLLTLNVTGSSYEYNIKRNVEIKVDSSGIKAIQSKAASSSTAGKTIEIDIVNYHQGTVRGVSIVPVAEGMSFYPTEYFIGEMKADDLYTAKFNITQGAGDSNVEFKAVYYNGDNYHEDSITLDIGPVVKQSSGIMTYLIYLIIILAIAAVVGHFYLKKKKGISLIDWLKIQKEAASEKWKSRKEAKKDKKSDSKNE</sequence>
<evidence type="ECO:0000256" key="2">
    <source>
        <dbReference type="SAM" id="Phobius"/>
    </source>
</evidence>
<gene>
    <name evidence="3" type="ORF">MmiHf6_16880</name>
</gene>
<dbReference type="EMBL" id="CP131059">
    <property type="protein sequence ID" value="WNY24357.1"/>
    <property type="molecule type" value="Genomic_DNA"/>
</dbReference>
<protein>
    <recommendedName>
        <fullName evidence="5">CARDB domain-containing protein</fullName>
    </recommendedName>
</protein>
<evidence type="ECO:0008006" key="5">
    <source>
        <dbReference type="Google" id="ProtNLM"/>
    </source>
</evidence>
<keyword evidence="2" id="KW-0472">Membrane</keyword>
<proteinExistence type="predicted"/>
<keyword evidence="2" id="KW-0812">Transmembrane</keyword>
<dbReference type="KEGG" id="mehf:MmiHf6_16880"/>
<dbReference type="Proteomes" id="UP001302978">
    <property type="component" value="Chromosome"/>
</dbReference>
<dbReference type="PANTHER" id="PTHR35902:SF3">
    <property type="entry name" value="NPCBM-ASSOCIATED, NEW3 DOMAIN OF ALPHA-GALACTOSIDASE"/>
    <property type="match status" value="1"/>
</dbReference>
<keyword evidence="4" id="KW-1185">Reference proteome</keyword>
<feature type="transmembrane region" description="Helical" evidence="2">
    <location>
        <begin position="37"/>
        <end position="59"/>
    </location>
</feature>
<evidence type="ECO:0000313" key="4">
    <source>
        <dbReference type="Proteomes" id="UP001302978"/>
    </source>
</evidence>
<feature type="region of interest" description="Disordered" evidence="1">
    <location>
        <begin position="446"/>
        <end position="465"/>
    </location>
</feature>
<dbReference type="PANTHER" id="PTHR35902">
    <property type="entry name" value="S-LAYER DOMAIN-LIKE PROTEIN-RELATED"/>
    <property type="match status" value="1"/>
</dbReference>
<dbReference type="AlphaFoldDB" id="A0AA96V0X5"/>